<evidence type="ECO:0000313" key="1">
    <source>
        <dbReference type="EMBL" id="QVJ00266.1"/>
    </source>
</evidence>
<dbReference type="KEGG" id="nec:KGD82_15945"/>
<protein>
    <submittedName>
        <fullName evidence="1">Uncharacterized protein</fullName>
    </submittedName>
</protein>
<sequence length="84" mass="10177">MSTGAMDERDEERRRVAEHIEWQKQGAWVVLWGPYTRRFWAFARWPVIPVGGVVVHAEDPDLLYAEMRYVEREHDFLRWRYGRG</sequence>
<organism evidence="1 2">
    <name type="scientific">Nocardiopsis eucommiae</name>
    <dbReference type="NCBI Taxonomy" id="2831970"/>
    <lineage>
        <taxon>Bacteria</taxon>
        <taxon>Bacillati</taxon>
        <taxon>Actinomycetota</taxon>
        <taxon>Actinomycetes</taxon>
        <taxon>Streptosporangiales</taxon>
        <taxon>Nocardiopsidaceae</taxon>
        <taxon>Nocardiopsis</taxon>
    </lineage>
</organism>
<accession>A0A975L6U7</accession>
<proteinExistence type="predicted"/>
<keyword evidence="2" id="KW-1185">Reference proteome</keyword>
<gene>
    <name evidence="1" type="ORF">KGD82_15945</name>
</gene>
<name>A0A975L6U7_9ACTN</name>
<dbReference type="EMBL" id="CP074402">
    <property type="protein sequence ID" value="QVJ00266.1"/>
    <property type="molecule type" value="Genomic_DNA"/>
</dbReference>
<dbReference type="Proteomes" id="UP000682416">
    <property type="component" value="Chromosome"/>
</dbReference>
<reference evidence="1" key="1">
    <citation type="submission" date="2021-05" db="EMBL/GenBank/DDBJ databases">
        <authorList>
            <person name="Kaiqin L."/>
            <person name="Jian G."/>
        </authorList>
    </citation>
    <scope>NUCLEOTIDE SEQUENCE</scope>
    <source>
        <strain evidence="1">HDS5</strain>
    </source>
</reference>
<dbReference type="AlphaFoldDB" id="A0A975L6U7"/>
<evidence type="ECO:0000313" key="2">
    <source>
        <dbReference type="Proteomes" id="UP000682416"/>
    </source>
</evidence>